<dbReference type="AlphaFoldDB" id="A0A1J5RXY4"/>
<dbReference type="SUPFAM" id="SSF75516">
    <property type="entry name" value="Pheromone-binding domain of LuxR-like quorum-sensing transcription factors"/>
    <property type="match status" value="1"/>
</dbReference>
<accession>A0A1J5RXY4</accession>
<proteinExistence type="predicted"/>
<evidence type="ECO:0000256" key="3">
    <source>
        <dbReference type="ARBA" id="ARBA00023163"/>
    </source>
</evidence>
<dbReference type="InterPro" id="IPR036693">
    <property type="entry name" value="TF_LuxR_autoind-bd_dom_sf"/>
</dbReference>
<evidence type="ECO:0000256" key="2">
    <source>
        <dbReference type="ARBA" id="ARBA00023125"/>
    </source>
</evidence>
<dbReference type="InterPro" id="IPR000792">
    <property type="entry name" value="Tscrpt_reg_LuxR_C"/>
</dbReference>
<dbReference type="Pfam" id="PF03472">
    <property type="entry name" value="Autoind_bind"/>
    <property type="match status" value="1"/>
</dbReference>
<dbReference type="EMBL" id="MLJW01000091">
    <property type="protein sequence ID" value="OIR00807.1"/>
    <property type="molecule type" value="Genomic_DNA"/>
</dbReference>
<dbReference type="PROSITE" id="PS50043">
    <property type="entry name" value="HTH_LUXR_2"/>
    <property type="match status" value="1"/>
</dbReference>
<dbReference type="Pfam" id="PF00196">
    <property type="entry name" value="GerE"/>
    <property type="match status" value="1"/>
</dbReference>
<dbReference type="GO" id="GO:0003677">
    <property type="term" value="F:DNA binding"/>
    <property type="evidence" value="ECO:0007669"/>
    <property type="project" value="UniProtKB-KW"/>
</dbReference>
<comment type="caution">
    <text evidence="5">The sequence shown here is derived from an EMBL/GenBank/DDBJ whole genome shotgun (WGS) entry which is preliminary data.</text>
</comment>
<name>A0A1J5RXY4_9ZZZZ</name>
<evidence type="ECO:0000259" key="4">
    <source>
        <dbReference type="PROSITE" id="PS50043"/>
    </source>
</evidence>
<evidence type="ECO:0000256" key="1">
    <source>
        <dbReference type="ARBA" id="ARBA00023015"/>
    </source>
</evidence>
<keyword evidence="2" id="KW-0238">DNA-binding</keyword>
<sequence length="255" mass="28080">MAITMECALNEIANAESLEELQPIINCIGLELGFSCSSYVDARKIPFSGEAAPYHVTTVDGSFIHAYIEGDFLGHDPVAIRATTSNAPFAWTDCPEYAAALSKRRGVKNRLLRLANMVRDFGYEQGYVIPCHAVDGYGRLASAFTSFYWDGHGDDLLKPGAIPPWLKLAAAYYHERTLALRQDAATPQAIPALTDRERECLVWACRGKTRGETADILNIGERTVEFHLGNAMKKLGVYNKFHAIAMAIHMGLVTP</sequence>
<dbReference type="SMART" id="SM00421">
    <property type="entry name" value="HTH_LUXR"/>
    <property type="match status" value="1"/>
</dbReference>
<dbReference type="InterPro" id="IPR005143">
    <property type="entry name" value="TF_LuxR_autoind-bd_dom"/>
</dbReference>
<gene>
    <name evidence="5" type="primary">luxR</name>
    <name evidence="5" type="ORF">GALL_171440</name>
</gene>
<evidence type="ECO:0000313" key="5">
    <source>
        <dbReference type="EMBL" id="OIR00807.1"/>
    </source>
</evidence>
<dbReference type="GO" id="GO:0006355">
    <property type="term" value="P:regulation of DNA-templated transcription"/>
    <property type="evidence" value="ECO:0007669"/>
    <property type="project" value="InterPro"/>
</dbReference>
<protein>
    <submittedName>
        <fullName evidence="5">Transcriptional activator protein LuxR</fullName>
    </submittedName>
</protein>
<dbReference type="Gene3D" id="3.30.450.80">
    <property type="entry name" value="Transcription factor LuxR-like, autoinducer-binding domain"/>
    <property type="match status" value="1"/>
</dbReference>
<dbReference type="InterPro" id="IPR016032">
    <property type="entry name" value="Sig_transdc_resp-reg_C-effctor"/>
</dbReference>
<dbReference type="CDD" id="cd06170">
    <property type="entry name" value="LuxR_C_like"/>
    <property type="match status" value="1"/>
</dbReference>
<dbReference type="PANTHER" id="PTHR44688">
    <property type="entry name" value="DNA-BINDING TRANSCRIPTIONAL ACTIVATOR DEVR_DOSR"/>
    <property type="match status" value="1"/>
</dbReference>
<reference evidence="5" key="1">
    <citation type="submission" date="2016-10" db="EMBL/GenBank/DDBJ databases">
        <title>Sequence of Gallionella enrichment culture.</title>
        <authorList>
            <person name="Poehlein A."/>
            <person name="Muehling M."/>
            <person name="Daniel R."/>
        </authorList>
    </citation>
    <scope>NUCLEOTIDE SEQUENCE</scope>
</reference>
<keyword evidence="3" id="KW-0804">Transcription</keyword>
<keyword evidence="1" id="KW-0805">Transcription regulation</keyword>
<dbReference type="InterPro" id="IPR036388">
    <property type="entry name" value="WH-like_DNA-bd_sf"/>
</dbReference>
<feature type="domain" description="HTH luxR-type" evidence="4">
    <location>
        <begin position="186"/>
        <end position="251"/>
    </location>
</feature>
<dbReference type="PRINTS" id="PR00038">
    <property type="entry name" value="HTHLUXR"/>
</dbReference>
<dbReference type="SUPFAM" id="SSF46894">
    <property type="entry name" value="C-terminal effector domain of the bipartite response regulators"/>
    <property type="match status" value="1"/>
</dbReference>
<dbReference type="PANTHER" id="PTHR44688:SF16">
    <property type="entry name" value="DNA-BINDING TRANSCRIPTIONAL ACTIVATOR DEVR_DOSR"/>
    <property type="match status" value="1"/>
</dbReference>
<organism evidence="5">
    <name type="scientific">mine drainage metagenome</name>
    <dbReference type="NCBI Taxonomy" id="410659"/>
    <lineage>
        <taxon>unclassified sequences</taxon>
        <taxon>metagenomes</taxon>
        <taxon>ecological metagenomes</taxon>
    </lineage>
</organism>
<dbReference type="Gene3D" id="1.10.10.10">
    <property type="entry name" value="Winged helix-like DNA-binding domain superfamily/Winged helix DNA-binding domain"/>
    <property type="match status" value="1"/>
</dbReference>